<keyword evidence="6" id="KW-1185">Reference proteome</keyword>
<evidence type="ECO:0000256" key="1">
    <source>
        <dbReference type="ARBA" id="ARBA00006607"/>
    </source>
</evidence>
<accession>A0AAV6J0P7</accession>
<dbReference type="SUPFAM" id="SSF52029">
    <property type="entry name" value="GroEL apical domain-like"/>
    <property type="match status" value="1"/>
</dbReference>
<proteinExistence type="inferred from homology"/>
<dbReference type="GO" id="GO:0042026">
    <property type="term" value="P:protein refolding"/>
    <property type="evidence" value="ECO:0007669"/>
    <property type="project" value="InterPro"/>
</dbReference>
<dbReference type="Gene3D" id="1.10.560.10">
    <property type="entry name" value="GroEL-like equatorial domain"/>
    <property type="match status" value="2"/>
</dbReference>
<dbReference type="AlphaFoldDB" id="A0AAV6J0P7"/>
<dbReference type="Pfam" id="PF00118">
    <property type="entry name" value="Cpn60_TCP1"/>
    <property type="match status" value="1"/>
</dbReference>
<dbReference type="SUPFAM" id="SSF54849">
    <property type="entry name" value="GroEL-intermediate domain like"/>
    <property type="match status" value="1"/>
</dbReference>
<dbReference type="CDD" id="cd03344">
    <property type="entry name" value="GroEL"/>
    <property type="match status" value="1"/>
</dbReference>
<comment type="similarity">
    <text evidence="1 3">Belongs to the chaperonin (HSP60) family.</text>
</comment>
<dbReference type="Proteomes" id="UP000823749">
    <property type="component" value="Chromosome 9"/>
</dbReference>
<dbReference type="PRINTS" id="PR00298">
    <property type="entry name" value="CHAPERONIN60"/>
</dbReference>
<dbReference type="Gene3D" id="3.50.7.10">
    <property type="entry name" value="GroEL"/>
    <property type="match status" value="1"/>
</dbReference>
<dbReference type="FunFam" id="3.50.7.10:FF:000001">
    <property type="entry name" value="60 kDa chaperonin"/>
    <property type="match status" value="1"/>
</dbReference>
<evidence type="ECO:0000313" key="5">
    <source>
        <dbReference type="EMBL" id="KAG5532620.1"/>
    </source>
</evidence>
<reference evidence="5" key="1">
    <citation type="submission" date="2020-08" db="EMBL/GenBank/DDBJ databases">
        <title>Plant Genome Project.</title>
        <authorList>
            <person name="Zhang R.-G."/>
        </authorList>
    </citation>
    <scope>NUCLEOTIDE SEQUENCE</scope>
    <source>
        <strain evidence="5">WSP0</strain>
        <tissue evidence="5">Leaf</tissue>
    </source>
</reference>
<dbReference type="InterPro" id="IPR001844">
    <property type="entry name" value="Cpn60/GroEL"/>
</dbReference>
<sequence length="535" mass="58084">MAGSLSIVSAISSNHQTFPSFSRKTPTSLLNIRAMAKDLYLNRDGSATKKLLAGVDLVANLVGVTLGPKGRNVVLQNKYGPPKIVNDGETVLKEIELEDPLENVGVKLVRQAGAKTNDLAGDGCTTSIVLAQGLIAEGAKVTAAGMNPIQISRGIEKTAKALLAELKLMSREVEDHELADVAAVSAGNDYAVGHMISEALRRVGRRGFVTIEKGNCAENALKIVEGMQFDRGYLSPYFVTDRRKMIVEFHDCKLLLVDGKITNPKEMFKLLDNAVKEEYPIVIVAEGIEQEALAPVIRNKLRGVLKAAAIKAPAFGERKSHYLDDIATLTGGTVIRDEMGFTLEKAGKEVLDGFFEKTDKLRLSFQNTEENFQKKILNERIARLSGGIAILQVGAQTQVELKDKQLRIEDALNATKIGAEIFKRALTYPIKQIARNSGVNGNVVIEKVLSHDEPTYGYNAARDSYEDLMAAGIIDPSKVVRCCLEHATSVARTFLTADAVVVDIKEPLPPLPPLRTRKPMPTSGVGPIPPSAFSF</sequence>
<dbReference type="PANTHER" id="PTHR45633">
    <property type="entry name" value="60 KDA HEAT SHOCK PROTEIN, MITOCHONDRIAL"/>
    <property type="match status" value="1"/>
</dbReference>
<evidence type="ECO:0000256" key="3">
    <source>
        <dbReference type="RuleBase" id="RU000418"/>
    </source>
</evidence>
<dbReference type="Gene3D" id="3.30.260.10">
    <property type="entry name" value="TCP-1-like chaperonin intermediate domain"/>
    <property type="match status" value="2"/>
</dbReference>
<dbReference type="GO" id="GO:0005524">
    <property type="term" value="F:ATP binding"/>
    <property type="evidence" value="ECO:0007669"/>
    <property type="project" value="InterPro"/>
</dbReference>
<dbReference type="SUPFAM" id="SSF48592">
    <property type="entry name" value="GroEL equatorial domain-like"/>
    <property type="match status" value="1"/>
</dbReference>
<feature type="region of interest" description="Disordered" evidence="4">
    <location>
        <begin position="512"/>
        <end position="535"/>
    </location>
</feature>
<evidence type="ECO:0000256" key="2">
    <source>
        <dbReference type="ARBA" id="ARBA00023186"/>
    </source>
</evidence>
<gene>
    <name evidence="5" type="ORF">RHGRI_027048</name>
</gene>
<dbReference type="InterPro" id="IPR027409">
    <property type="entry name" value="GroEL-like_apical_dom_sf"/>
</dbReference>
<dbReference type="InterPro" id="IPR027413">
    <property type="entry name" value="GROEL-like_equatorial_sf"/>
</dbReference>
<organism evidence="5 6">
    <name type="scientific">Rhododendron griersonianum</name>
    <dbReference type="NCBI Taxonomy" id="479676"/>
    <lineage>
        <taxon>Eukaryota</taxon>
        <taxon>Viridiplantae</taxon>
        <taxon>Streptophyta</taxon>
        <taxon>Embryophyta</taxon>
        <taxon>Tracheophyta</taxon>
        <taxon>Spermatophyta</taxon>
        <taxon>Magnoliopsida</taxon>
        <taxon>eudicotyledons</taxon>
        <taxon>Gunneridae</taxon>
        <taxon>Pentapetalae</taxon>
        <taxon>asterids</taxon>
        <taxon>Ericales</taxon>
        <taxon>Ericaceae</taxon>
        <taxon>Ericoideae</taxon>
        <taxon>Rhodoreae</taxon>
        <taxon>Rhododendron</taxon>
    </lineage>
</organism>
<evidence type="ECO:0000313" key="6">
    <source>
        <dbReference type="Proteomes" id="UP000823749"/>
    </source>
</evidence>
<dbReference type="GO" id="GO:0140662">
    <property type="term" value="F:ATP-dependent protein folding chaperone"/>
    <property type="evidence" value="ECO:0007669"/>
    <property type="project" value="InterPro"/>
</dbReference>
<evidence type="ECO:0000256" key="4">
    <source>
        <dbReference type="SAM" id="MobiDB-lite"/>
    </source>
</evidence>
<keyword evidence="2" id="KW-0143">Chaperone</keyword>
<dbReference type="InterPro" id="IPR027410">
    <property type="entry name" value="TCP-1-like_intermed_sf"/>
</dbReference>
<dbReference type="NCBIfam" id="NF009487">
    <property type="entry name" value="PRK12849.1"/>
    <property type="match status" value="1"/>
</dbReference>
<protein>
    <submittedName>
        <fullName evidence="5">Uncharacterized protein</fullName>
    </submittedName>
</protein>
<dbReference type="InterPro" id="IPR002423">
    <property type="entry name" value="Cpn60/GroEL/TCP-1"/>
</dbReference>
<comment type="caution">
    <text evidence="5">The sequence shown here is derived from an EMBL/GenBank/DDBJ whole genome shotgun (WGS) entry which is preliminary data.</text>
</comment>
<dbReference type="EMBL" id="JACTNZ010000009">
    <property type="protein sequence ID" value="KAG5532620.1"/>
    <property type="molecule type" value="Genomic_DNA"/>
</dbReference>
<name>A0AAV6J0P7_9ERIC</name>